<dbReference type="Proteomes" id="UP000019763">
    <property type="component" value="Unassembled WGS sequence"/>
</dbReference>
<feature type="region of interest" description="Disordered" evidence="1">
    <location>
        <begin position="1"/>
        <end position="21"/>
    </location>
</feature>
<dbReference type="GeneID" id="22914274"/>
<protein>
    <submittedName>
        <fullName evidence="2">Uncharacterized protein</fullName>
    </submittedName>
</protein>
<gene>
    <name evidence="2" type="ORF">GNI_121080</name>
</gene>
<dbReference type="VEuPathDB" id="CryptoDB:GNI_121080"/>
<comment type="caution">
    <text evidence="2">The sequence shown here is derived from an EMBL/GenBank/DDBJ whole genome shotgun (WGS) entry which is preliminary data.</text>
</comment>
<evidence type="ECO:0000313" key="3">
    <source>
        <dbReference type="Proteomes" id="UP000019763"/>
    </source>
</evidence>
<feature type="compositionally biased region" description="Basic and acidic residues" evidence="1">
    <location>
        <begin position="11"/>
        <end position="21"/>
    </location>
</feature>
<organism evidence="2 3">
    <name type="scientific">Gregarina niphandrodes</name>
    <name type="common">Septate eugregarine</name>
    <dbReference type="NCBI Taxonomy" id="110365"/>
    <lineage>
        <taxon>Eukaryota</taxon>
        <taxon>Sar</taxon>
        <taxon>Alveolata</taxon>
        <taxon>Apicomplexa</taxon>
        <taxon>Conoidasida</taxon>
        <taxon>Gregarinasina</taxon>
        <taxon>Eugregarinorida</taxon>
        <taxon>Gregarinidae</taxon>
        <taxon>Gregarina</taxon>
    </lineage>
</organism>
<dbReference type="RefSeq" id="XP_011131853.1">
    <property type="nucleotide sequence ID" value="XM_011133551.1"/>
</dbReference>
<reference evidence="2" key="1">
    <citation type="submission" date="2013-12" db="EMBL/GenBank/DDBJ databases">
        <authorList>
            <person name="Omoto C.K."/>
            <person name="Sibley D."/>
            <person name="Venepally P."/>
            <person name="Hadjithomas M."/>
            <person name="Karamycheva S."/>
            <person name="Brunk B."/>
            <person name="Roos D."/>
            <person name="Caler E."/>
            <person name="Lorenzi H."/>
        </authorList>
    </citation>
    <scope>NUCLEOTIDE SEQUENCE</scope>
</reference>
<feature type="region of interest" description="Disordered" evidence="1">
    <location>
        <begin position="54"/>
        <end position="100"/>
    </location>
</feature>
<name>A0A023B2I6_GRENI</name>
<evidence type="ECO:0000256" key="1">
    <source>
        <dbReference type="SAM" id="MobiDB-lite"/>
    </source>
</evidence>
<dbReference type="EMBL" id="AFNH02000902">
    <property type="protein sequence ID" value="EZG53810.1"/>
    <property type="molecule type" value="Genomic_DNA"/>
</dbReference>
<evidence type="ECO:0000313" key="2">
    <source>
        <dbReference type="EMBL" id="EZG53810.1"/>
    </source>
</evidence>
<keyword evidence="3" id="KW-1185">Reference proteome</keyword>
<feature type="compositionally biased region" description="Basic and acidic residues" evidence="1">
    <location>
        <begin position="56"/>
        <end position="91"/>
    </location>
</feature>
<dbReference type="AlphaFoldDB" id="A0A023B2I6"/>
<sequence>MVVSEGLLEGEESRKAADMDQRRALKENFKRRRMQSEQVREEDGTLRLSKQLLTVTREDTQPEDQKTMDDQKTTADEKTIADQKITKEKPKPQATHSLARQAVINPLVHAELKSLLKSKQN</sequence>
<proteinExistence type="predicted"/>
<accession>A0A023B2I6</accession>